<organism evidence="2 3">
    <name type="scientific">Candidatus Propionivibrio aalborgensis</name>
    <dbReference type="NCBI Taxonomy" id="1860101"/>
    <lineage>
        <taxon>Bacteria</taxon>
        <taxon>Pseudomonadati</taxon>
        <taxon>Pseudomonadota</taxon>
        <taxon>Betaproteobacteria</taxon>
        <taxon>Rhodocyclales</taxon>
        <taxon>Rhodocyclaceae</taxon>
        <taxon>Propionivibrio</taxon>
    </lineage>
</organism>
<proteinExistence type="predicted"/>
<dbReference type="InterPro" id="IPR012902">
    <property type="entry name" value="N_methyl_site"/>
</dbReference>
<accession>A0A1A8XKU9</accession>
<dbReference type="Pfam" id="PF07963">
    <property type="entry name" value="N_methyl"/>
    <property type="match status" value="1"/>
</dbReference>
<evidence type="ECO:0000313" key="3">
    <source>
        <dbReference type="Proteomes" id="UP000199600"/>
    </source>
</evidence>
<keyword evidence="3" id="KW-1185">Reference proteome</keyword>
<keyword evidence="1" id="KW-0812">Transmembrane</keyword>
<dbReference type="PROSITE" id="PS00409">
    <property type="entry name" value="PROKAR_NTER_METHYL"/>
    <property type="match status" value="1"/>
</dbReference>
<dbReference type="EMBL" id="FLQY01000047">
    <property type="protein sequence ID" value="SBT05027.1"/>
    <property type="molecule type" value="Genomic_DNA"/>
</dbReference>
<feature type="transmembrane region" description="Helical" evidence="1">
    <location>
        <begin position="20"/>
        <end position="41"/>
    </location>
</feature>
<gene>
    <name evidence="2" type="ORF">PROAA_1400026</name>
</gene>
<evidence type="ECO:0000256" key="1">
    <source>
        <dbReference type="SAM" id="Phobius"/>
    </source>
</evidence>
<protein>
    <submittedName>
        <fullName evidence="2">General secretion pathway protein H</fullName>
    </submittedName>
</protein>
<keyword evidence="1" id="KW-0472">Membrane</keyword>
<keyword evidence="1" id="KW-1133">Transmembrane helix</keyword>
<evidence type="ECO:0000313" key="2">
    <source>
        <dbReference type="EMBL" id="SBT05027.1"/>
    </source>
</evidence>
<reference evidence="2 3" key="1">
    <citation type="submission" date="2016-06" db="EMBL/GenBank/DDBJ databases">
        <authorList>
            <person name="Kjaerup R.B."/>
            <person name="Dalgaard T.S."/>
            <person name="Juul-Madsen H.R."/>
        </authorList>
    </citation>
    <scope>NUCLEOTIDE SEQUENCE [LARGE SCALE GENOMIC DNA]</scope>
    <source>
        <strain evidence="2">2</strain>
    </source>
</reference>
<sequence length="284" mass="29662">MPRADVMFRLLKTGQHGFTLIEAIMVITITGIIAAVVAIFIRQPVDAYLDTARRAALTDIADTTARRIGRDLQGALPNSVRVDGTGRFLEFVPIRDAGRYRVEVGTSAGDDPLDFTNAADSSFDVLGPTVTVLAGDSLVVYNLGIAGADVYETAPLSTRRAATAGAALSKVAFTPTASPLPFASPGSRFQIVGTPVSYACDLGTGRIWRYSGYAFQAAQPVTLATLNGLAGVTAAVLTSNVTACSFAYGAGVLQHNGLVSISLTLSLVGESVTLQHQVNVDNVP</sequence>
<dbReference type="Proteomes" id="UP000199600">
    <property type="component" value="Unassembled WGS sequence"/>
</dbReference>
<dbReference type="NCBIfam" id="TIGR02532">
    <property type="entry name" value="IV_pilin_GFxxxE"/>
    <property type="match status" value="1"/>
</dbReference>
<name>A0A1A8XKU9_9RHOO</name>
<dbReference type="AlphaFoldDB" id="A0A1A8XKU9"/>